<comment type="similarity">
    <text evidence="1">Belongs to the DprA/Smf family.</text>
</comment>
<evidence type="ECO:0000313" key="3">
    <source>
        <dbReference type="EMBL" id="UOQ43391.1"/>
    </source>
</evidence>
<dbReference type="Pfam" id="PF02481">
    <property type="entry name" value="DNA_processg_A"/>
    <property type="match status" value="1"/>
</dbReference>
<reference evidence="3 4" key="1">
    <citation type="submission" date="2022-04" db="EMBL/GenBank/DDBJ databases">
        <title>Halobacillus sp. isolated from saltern.</title>
        <authorList>
            <person name="Won M."/>
            <person name="Lee C.-M."/>
            <person name="Woen H.-Y."/>
            <person name="Kwon S.-W."/>
        </authorList>
    </citation>
    <scope>NUCLEOTIDE SEQUENCE [LARGE SCALE GENOMIC DNA]</scope>
    <source>
        <strain evidence="3 4">SSBR10-3</strain>
    </source>
</reference>
<dbReference type="Gene3D" id="3.40.50.450">
    <property type="match status" value="1"/>
</dbReference>
<evidence type="ECO:0000256" key="1">
    <source>
        <dbReference type="ARBA" id="ARBA00006525"/>
    </source>
</evidence>
<evidence type="ECO:0000259" key="2">
    <source>
        <dbReference type="Pfam" id="PF02481"/>
    </source>
</evidence>
<accession>A0ABY4EMQ4</accession>
<dbReference type="InterPro" id="IPR003488">
    <property type="entry name" value="DprA"/>
</dbReference>
<dbReference type="SUPFAM" id="SSF102405">
    <property type="entry name" value="MCP/YpsA-like"/>
    <property type="match status" value="1"/>
</dbReference>
<name>A0ABY4EMQ4_9BACI</name>
<proteinExistence type="inferred from homology"/>
<protein>
    <submittedName>
        <fullName evidence="3">DNA-protecting protein DprA</fullName>
    </submittedName>
</protein>
<dbReference type="RefSeq" id="WP_244708750.1">
    <property type="nucleotide sequence ID" value="NZ_CP095073.1"/>
</dbReference>
<dbReference type="InterPro" id="IPR057666">
    <property type="entry name" value="DrpA_SLOG"/>
</dbReference>
<organism evidence="3 4">
    <name type="scientific">Halobacillus salinarum</name>
    <dbReference type="NCBI Taxonomy" id="2932257"/>
    <lineage>
        <taxon>Bacteria</taxon>
        <taxon>Bacillati</taxon>
        <taxon>Bacillota</taxon>
        <taxon>Bacilli</taxon>
        <taxon>Bacillales</taxon>
        <taxon>Bacillaceae</taxon>
        <taxon>Halobacillus</taxon>
    </lineage>
</organism>
<dbReference type="PANTHER" id="PTHR43022">
    <property type="entry name" value="PROTEIN SMF"/>
    <property type="match status" value="1"/>
</dbReference>
<dbReference type="EMBL" id="CP095073">
    <property type="protein sequence ID" value="UOQ43391.1"/>
    <property type="molecule type" value="Genomic_DNA"/>
</dbReference>
<feature type="domain" description="Smf/DprA SLOG" evidence="2">
    <location>
        <begin position="83"/>
        <end position="297"/>
    </location>
</feature>
<sequence length="369" mass="40945">MSTSLWLSMTKIKGLGPKSLINLYKLDPNLSFNSLLNLNKESLLTSLKNTNIVNSLQDKEYLKKLILESDHEIKKYKEQNIEVISITDSRYPLKLREIEDPPAILYCRGNLDALNIQKKIAVIGTRKATSKGRNAAAKIASAFVGMNYAIVSGLAEGIDSAGHRGALEAKGITIAILPGGVDQNSVYPAKNRALAEEIVANNGLLVSEYAPGKRPFKASFVQRDRLQSGMSLGVCPVQTDIKGGTQHTIKFSKEQKRILFCPVPSEKGYENITVYNGISKMISDNSAIVLNDKEDYVKLDNLMSTLLKEEKLIDNETESEQVDLFNQSNLAMDDYDKNSIEVAISDLCYYAKKLGLSINEVFDLIKNKW</sequence>
<evidence type="ECO:0000313" key="4">
    <source>
        <dbReference type="Proteomes" id="UP000831787"/>
    </source>
</evidence>
<gene>
    <name evidence="3" type="ORF">MUN89_15895</name>
</gene>
<keyword evidence="4" id="KW-1185">Reference proteome</keyword>
<dbReference type="Proteomes" id="UP000831787">
    <property type="component" value="Chromosome"/>
</dbReference>
<dbReference type="PANTHER" id="PTHR43022:SF1">
    <property type="entry name" value="PROTEIN SMF"/>
    <property type="match status" value="1"/>
</dbReference>